<proteinExistence type="predicted"/>
<dbReference type="Proteomes" id="UP001454036">
    <property type="component" value="Unassembled WGS sequence"/>
</dbReference>
<dbReference type="PANTHER" id="PTHR33871">
    <property type="entry name" value="OS05G0503100 PROTEIN-RELATED"/>
    <property type="match status" value="1"/>
</dbReference>
<accession>A0AAV3NV56</accession>
<feature type="compositionally biased region" description="Polar residues" evidence="1">
    <location>
        <begin position="190"/>
        <end position="214"/>
    </location>
</feature>
<reference evidence="2 3" key="1">
    <citation type="submission" date="2024-01" db="EMBL/GenBank/DDBJ databases">
        <title>The complete chloroplast genome sequence of Lithospermum erythrorhizon: insights into the phylogenetic relationship among Boraginaceae species and the maternal lineages of purple gromwells.</title>
        <authorList>
            <person name="Okada T."/>
            <person name="Watanabe K."/>
        </authorList>
    </citation>
    <scope>NUCLEOTIDE SEQUENCE [LARGE SCALE GENOMIC DNA]</scope>
</reference>
<keyword evidence="3" id="KW-1185">Reference proteome</keyword>
<organism evidence="2 3">
    <name type="scientific">Lithospermum erythrorhizon</name>
    <name type="common">Purple gromwell</name>
    <name type="synonym">Lithospermum officinale var. erythrorhizon</name>
    <dbReference type="NCBI Taxonomy" id="34254"/>
    <lineage>
        <taxon>Eukaryota</taxon>
        <taxon>Viridiplantae</taxon>
        <taxon>Streptophyta</taxon>
        <taxon>Embryophyta</taxon>
        <taxon>Tracheophyta</taxon>
        <taxon>Spermatophyta</taxon>
        <taxon>Magnoliopsida</taxon>
        <taxon>eudicotyledons</taxon>
        <taxon>Gunneridae</taxon>
        <taxon>Pentapetalae</taxon>
        <taxon>asterids</taxon>
        <taxon>lamiids</taxon>
        <taxon>Boraginales</taxon>
        <taxon>Boraginaceae</taxon>
        <taxon>Boraginoideae</taxon>
        <taxon>Lithospermeae</taxon>
        <taxon>Lithospermum</taxon>
    </lineage>
</organism>
<evidence type="ECO:0000256" key="1">
    <source>
        <dbReference type="SAM" id="MobiDB-lite"/>
    </source>
</evidence>
<dbReference type="AlphaFoldDB" id="A0AAV3NV56"/>
<feature type="compositionally biased region" description="Polar residues" evidence="1">
    <location>
        <begin position="19"/>
        <end position="32"/>
    </location>
</feature>
<feature type="compositionally biased region" description="Polar residues" evidence="1">
    <location>
        <begin position="65"/>
        <end position="74"/>
    </location>
</feature>
<sequence>MGCFVSTNKSNKEDASKPLQLNNKNSSSNTCSRAPPPNHPLIEEETVVKEVLSETPSHSKLPISRCSTNGTSPSPKVPIFSSPNARLHKPHHQNSGIFKNPRMGFRSQNQSGDLSEEASEICSSPGDSRERNNFADVDDDVSKIRIGKYRNRQVSHDRLVGNSPGRRIQASPGRSRSGSGRDGNVKRIGSETSQGRRSTSPATRVDGTTGSISGSGRCPSARRLSSGRVGSTDKPRIVEDDINYSNRDSKLGLPNNESLENPLVSLECFIFL</sequence>
<name>A0AAV3NV56_LITER</name>
<dbReference type="PANTHER" id="PTHR33871:SF1">
    <property type="entry name" value="OS05G0503100 PROTEIN"/>
    <property type="match status" value="1"/>
</dbReference>
<dbReference type="EMBL" id="BAABME010000480">
    <property type="protein sequence ID" value="GAA0143134.1"/>
    <property type="molecule type" value="Genomic_DNA"/>
</dbReference>
<comment type="caution">
    <text evidence="2">The sequence shown here is derived from an EMBL/GenBank/DDBJ whole genome shotgun (WGS) entry which is preliminary data.</text>
</comment>
<gene>
    <name evidence="2" type="ORF">LIER_03889</name>
</gene>
<protein>
    <submittedName>
        <fullName evidence="2">Uncharacterized protein</fullName>
    </submittedName>
</protein>
<evidence type="ECO:0000313" key="3">
    <source>
        <dbReference type="Proteomes" id="UP001454036"/>
    </source>
</evidence>
<evidence type="ECO:0000313" key="2">
    <source>
        <dbReference type="EMBL" id="GAA0143134.1"/>
    </source>
</evidence>
<feature type="region of interest" description="Disordered" evidence="1">
    <location>
        <begin position="1"/>
        <end position="251"/>
    </location>
</feature>